<evidence type="ECO:0000256" key="1">
    <source>
        <dbReference type="SAM" id="MobiDB-lite"/>
    </source>
</evidence>
<evidence type="ECO:0000313" key="2">
    <source>
        <dbReference type="EMBL" id="CAJ62069.1"/>
    </source>
</evidence>
<reference evidence="2 3" key="1">
    <citation type="journal article" date="2007" name="Genome Res.">
        <title>Genome characteristics of facultatively symbiotic Frankia sp. strains reflect host range and host plant biogeography.</title>
        <authorList>
            <person name="Normand P."/>
            <person name="Lapierre P."/>
            <person name="Tisa L.S."/>
            <person name="Gogarten J.P."/>
            <person name="Alloisio N."/>
            <person name="Bagnarol E."/>
            <person name="Bassi C.A."/>
            <person name="Berry A.M."/>
            <person name="Bickhart D.M."/>
            <person name="Choisne N."/>
            <person name="Couloux A."/>
            <person name="Cournoyer B."/>
            <person name="Cruveiller S."/>
            <person name="Daubin V."/>
            <person name="Demange N."/>
            <person name="Francino M.P."/>
            <person name="Goltsman E."/>
            <person name="Huang Y."/>
            <person name="Kopp O.R."/>
            <person name="Labarre L."/>
            <person name="Lapidus A."/>
            <person name="Lavire C."/>
            <person name="Marechal J."/>
            <person name="Martinez M."/>
            <person name="Mastronunzio J.E."/>
            <person name="Mullin B.C."/>
            <person name="Niemann J."/>
            <person name="Pujic P."/>
            <person name="Rawnsley T."/>
            <person name="Rouy Z."/>
            <person name="Schenowitz C."/>
            <person name="Sellstedt A."/>
            <person name="Tavares F."/>
            <person name="Tomkins J.P."/>
            <person name="Vallenet D."/>
            <person name="Valverde C."/>
            <person name="Wall L.G."/>
            <person name="Wang Y."/>
            <person name="Medigue C."/>
            <person name="Benson D.R."/>
        </authorList>
    </citation>
    <scope>NUCLEOTIDE SEQUENCE [LARGE SCALE GENOMIC DNA]</scope>
    <source>
        <strain evidence="3">DSM 45986 / CECT 9034 / ACN14a</strain>
    </source>
</reference>
<accession>Q0RK89</accession>
<dbReference type="Proteomes" id="UP000000657">
    <property type="component" value="Chromosome"/>
</dbReference>
<protein>
    <submittedName>
        <fullName evidence="2">Uncharacterized protein</fullName>
    </submittedName>
</protein>
<feature type="region of interest" description="Disordered" evidence="1">
    <location>
        <begin position="1"/>
        <end position="24"/>
    </location>
</feature>
<organism evidence="2 3">
    <name type="scientific">Frankia alni (strain DSM 45986 / CECT 9034 / ACN14a)</name>
    <dbReference type="NCBI Taxonomy" id="326424"/>
    <lineage>
        <taxon>Bacteria</taxon>
        <taxon>Bacillati</taxon>
        <taxon>Actinomycetota</taxon>
        <taxon>Actinomycetes</taxon>
        <taxon>Frankiales</taxon>
        <taxon>Frankiaceae</taxon>
        <taxon>Frankia</taxon>
    </lineage>
</organism>
<sequence length="86" mass="8886">MDAPGVGVAAAPGAPGDAEASEAAGTVAALPGAGALIGPAAAARRVLRAWMAPVRRCSAGIRPRRARLRTRRRRVRHSLIERSRLG</sequence>
<proteinExistence type="predicted"/>
<dbReference type="HOGENOM" id="CLU_2493337_0_0_11"/>
<gene>
    <name evidence="2" type="ordered locus">FRAAL3425</name>
</gene>
<dbReference type="KEGG" id="fal:FRAAL3425"/>
<name>Q0RK89_FRAAA</name>
<keyword evidence="3" id="KW-1185">Reference proteome</keyword>
<dbReference type="EMBL" id="CT573213">
    <property type="protein sequence ID" value="CAJ62069.1"/>
    <property type="molecule type" value="Genomic_DNA"/>
</dbReference>
<evidence type="ECO:0000313" key="3">
    <source>
        <dbReference type="Proteomes" id="UP000000657"/>
    </source>
</evidence>
<dbReference type="AlphaFoldDB" id="Q0RK89"/>
<dbReference type="STRING" id="326424.FRAAL3425"/>